<dbReference type="AlphaFoldDB" id="A0AAE0X687"/>
<evidence type="ECO:0000256" key="1">
    <source>
        <dbReference type="SAM" id="MobiDB-lite"/>
    </source>
</evidence>
<comment type="caution">
    <text evidence="2">The sequence shown here is derived from an EMBL/GenBank/DDBJ whole genome shotgun (WGS) entry which is preliminary data.</text>
</comment>
<accession>A0AAE0X687</accession>
<evidence type="ECO:0000313" key="2">
    <source>
        <dbReference type="EMBL" id="KAK3686024.1"/>
    </source>
</evidence>
<feature type="region of interest" description="Disordered" evidence="1">
    <location>
        <begin position="331"/>
        <end position="368"/>
    </location>
</feature>
<sequence>MMPSLLNTSVAYEPRTIHNNHSWTADQIFGDISQQLAAANTRRLSRGSCGQRVGNAMRIAKPRSANNSPRSAMLQSRRRTLIGENLQGRFHSQPVNISYLPTPPYEQPNELLQEREQKPARPVSWHPSTQYLVHPAAYPQQSPMDYPFAAYSDAEVFSNYQQLPPTPTTYSGYTSPASAFSPLSLPYSNAEPQRFLPPASRTYQTQEAPVYEPTVQSAHPVVGRVSEIPYQQAPQVVGGSLDWRYFASGGGFDRCTAPPTPEYFTQTQQPEAKLATEESIPYQPLEDEDEDSEILYGMGLYDAPDKSIEDPHLDLHRSTILSLLGGAAVYPEPTGKGLKLEDSWEPPASDDEDDNREGDDDAAGEEQD</sequence>
<keyword evidence="3" id="KW-1185">Reference proteome</keyword>
<evidence type="ECO:0000313" key="3">
    <source>
        <dbReference type="Proteomes" id="UP001270362"/>
    </source>
</evidence>
<protein>
    <submittedName>
        <fullName evidence="2">Uncharacterized protein</fullName>
    </submittedName>
</protein>
<reference evidence="2" key="2">
    <citation type="submission" date="2023-06" db="EMBL/GenBank/DDBJ databases">
        <authorList>
            <consortium name="Lawrence Berkeley National Laboratory"/>
            <person name="Haridas S."/>
            <person name="Hensen N."/>
            <person name="Bonometti L."/>
            <person name="Westerberg I."/>
            <person name="Brannstrom I.O."/>
            <person name="Guillou S."/>
            <person name="Cros-Aarteil S."/>
            <person name="Calhoun S."/>
            <person name="Kuo A."/>
            <person name="Mondo S."/>
            <person name="Pangilinan J."/>
            <person name="Riley R."/>
            <person name="Labutti K."/>
            <person name="Andreopoulos B."/>
            <person name="Lipzen A."/>
            <person name="Chen C."/>
            <person name="Yanf M."/>
            <person name="Daum C."/>
            <person name="Ng V."/>
            <person name="Clum A."/>
            <person name="Steindorff A."/>
            <person name="Ohm R."/>
            <person name="Martin F."/>
            <person name="Silar P."/>
            <person name="Natvig D."/>
            <person name="Lalanne C."/>
            <person name="Gautier V."/>
            <person name="Ament-Velasquez S.L."/>
            <person name="Kruys A."/>
            <person name="Hutchinson M.I."/>
            <person name="Powell A.J."/>
            <person name="Barry K."/>
            <person name="Miller A.N."/>
            <person name="Grigoriev I.V."/>
            <person name="Debuchy R."/>
            <person name="Gladieux P."/>
            <person name="Thoren M.H."/>
            <person name="Johannesson H."/>
        </authorList>
    </citation>
    <scope>NUCLEOTIDE SEQUENCE</scope>
    <source>
        <strain evidence="2">CBS 314.62</strain>
    </source>
</reference>
<proteinExistence type="predicted"/>
<gene>
    <name evidence="2" type="ORF">B0T22DRAFT_239184</name>
</gene>
<dbReference type="Proteomes" id="UP001270362">
    <property type="component" value="Unassembled WGS sequence"/>
</dbReference>
<feature type="compositionally biased region" description="Acidic residues" evidence="1">
    <location>
        <begin position="348"/>
        <end position="368"/>
    </location>
</feature>
<reference evidence="2" key="1">
    <citation type="journal article" date="2023" name="Mol. Phylogenet. Evol.">
        <title>Genome-scale phylogeny and comparative genomics of the fungal order Sordariales.</title>
        <authorList>
            <person name="Hensen N."/>
            <person name="Bonometti L."/>
            <person name="Westerberg I."/>
            <person name="Brannstrom I.O."/>
            <person name="Guillou S."/>
            <person name="Cros-Aarteil S."/>
            <person name="Calhoun S."/>
            <person name="Haridas S."/>
            <person name="Kuo A."/>
            <person name="Mondo S."/>
            <person name="Pangilinan J."/>
            <person name="Riley R."/>
            <person name="LaButti K."/>
            <person name="Andreopoulos B."/>
            <person name="Lipzen A."/>
            <person name="Chen C."/>
            <person name="Yan M."/>
            <person name="Daum C."/>
            <person name="Ng V."/>
            <person name="Clum A."/>
            <person name="Steindorff A."/>
            <person name="Ohm R.A."/>
            <person name="Martin F."/>
            <person name="Silar P."/>
            <person name="Natvig D.O."/>
            <person name="Lalanne C."/>
            <person name="Gautier V."/>
            <person name="Ament-Velasquez S.L."/>
            <person name="Kruys A."/>
            <person name="Hutchinson M.I."/>
            <person name="Powell A.J."/>
            <person name="Barry K."/>
            <person name="Miller A.N."/>
            <person name="Grigoriev I.V."/>
            <person name="Debuchy R."/>
            <person name="Gladieux P."/>
            <person name="Hiltunen Thoren M."/>
            <person name="Johannesson H."/>
        </authorList>
    </citation>
    <scope>NUCLEOTIDE SEQUENCE</scope>
    <source>
        <strain evidence="2">CBS 314.62</strain>
    </source>
</reference>
<organism evidence="2 3">
    <name type="scientific">Podospora appendiculata</name>
    <dbReference type="NCBI Taxonomy" id="314037"/>
    <lineage>
        <taxon>Eukaryota</taxon>
        <taxon>Fungi</taxon>
        <taxon>Dikarya</taxon>
        <taxon>Ascomycota</taxon>
        <taxon>Pezizomycotina</taxon>
        <taxon>Sordariomycetes</taxon>
        <taxon>Sordariomycetidae</taxon>
        <taxon>Sordariales</taxon>
        <taxon>Podosporaceae</taxon>
        <taxon>Podospora</taxon>
    </lineage>
</organism>
<name>A0AAE0X687_9PEZI</name>
<dbReference type="EMBL" id="JAULSO010000003">
    <property type="protein sequence ID" value="KAK3686024.1"/>
    <property type="molecule type" value="Genomic_DNA"/>
</dbReference>